<evidence type="ECO:0000313" key="3">
    <source>
        <dbReference type="EMBL" id="CAB4881452.1"/>
    </source>
</evidence>
<accession>A0A6J6RRA5</accession>
<dbReference type="AlphaFoldDB" id="A0A6J6RRA5"/>
<evidence type="ECO:0000256" key="1">
    <source>
        <dbReference type="SAM" id="MobiDB-lite"/>
    </source>
</evidence>
<sequence>MRNKFSVVTAERRALIAGDEGRRVQTRVPVRTHLVDRHADEGLYPSEVETAVGLAVLRVEVPGVLAAPPLNYVSHDRPFTPGSRQRTADTADLGETLFSG</sequence>
<proteinExistence type="predicted"/>
<reference evidence="2" key="1">
    <citation type="submission" date="2020-05" db="EMBL/GenBank/DDBJ databases">
        <authorList>
            <person name="Chiriac C."/>
            <person name="Salcher M."/>
            <person name="Ghai R."/>
            <person name="Kavagutti S V."/>
        </authorList>
    </citation>
    <scope>NUCLEOTIDE SEQUENCE</scope>
</reference>
<name>A0A6J6RRA5_9ZZZZ</name>
<protein>
    <submittedName>
        <fullName evidence="2">Unannotated protein</fullName>
    </submittedName>
</protein>
<organism evidence="2">
    <name type="scientific">freshwater metagenome</name>
    <dbReference type="NCBI Taxonomy" id="449393"/>
    <lineage>
        <taxon>unclassified sequences</taxon>
        <taxon>metagenomes</taxon>
        <taxon>ecological metagenomes</taxon>
    </lineage>
</organism>
<gene>
    <name evidence="2" type="ORF">UFOPK2602_02011</name>
    <name evidence="3" type="ORF">UFOPK3417_01409</name>
</gene>
<dbReference type="EMBL" id="CAFBLR010000151">
    <property type="protein sequence ID" value="CAB4881452.1"/>
    <property type="molecule type" value="Genomic_DNA"/>
</dbReference>
<dbReference type="EMBL" id="CAEZXX010000178">
    <property type="protein sequence ID" value="CAB4725074.1"/>
    <property type="molecule type" value="Genomic_DNA"/>
</dbReference>
<feature type="region of interest" description="Disordered" evidence="1">
    <location>
        <begin position="76"/>
        <end position="100"/>
    </location>
</feature>
<evidence type="ECO:0000313" key="2">
    <source>
        <dbReference type="EMBL" id="CAB4725074.1"/>
    </source>
</evidence>